<dbReference type="Proteomes" id="UP000595362">
    <property type="component" value="Chromosome"/>
</dbReference>
<dbReference type="SUPFAM" id="SSF55961">
    <property type="entry name" value="Bet v1-like"/>
    <property type="match status" value="1"/>
</dbReference>
<name>A0A7T5UI27_9BACT</name>
<evidence type="ECO:0000256" key="2">
    <source>
        <dbReference type="SAM" id="MobiDB-lite"/>
    </source>
</evidence>
<evidence type="ECO:0000313" key="5">
    <source>
        <dbReference type="Proteomes" id="UP000595362"/>
    </source>
</evidence>
<feature type="region of interest" description="Disordered" evidence="2">
    <location>
        <begin position="147"/>
        <end position="169"/>
    </location>
</feature>
<protein>
    <recommendedName>
        <fullName evidence="3">Coenzyme Q-binding protein COQ10 START domain-containing protein</fullName>
    </recommendedName>
</protein>
<proteinExistence type="inferred from homology"/>
<feature type="domain" description="Coenzyme Q-binding protein COQ10 START" evidence="3">
    <location>
        <begin position="16"/>
        <end position="139"/>
    </location>
</feature>
<comment type="similarity">
    <text evidence="1">Belongs to the ribosome association toxin RatA family.</text>
</comment>
<evidence type="ECO:0000313" key="4">
    <source>
        <dbReference type="EMBL" id="QQG36258.1"/>
    </source>
</evidence>
<evidence type="ECO:0000256" key="1">
    <source>
        <dbReference type="ARBA" id="ARBA00008918"/>
    </source>
</evidence>
<dbReference type="Gene3D" id="3.30.530.20">
    <property type="match status" value="1"/>
</dbReference>
<organism evidence="4 5">
    <name type="scientific">Micavibrio aeruginosavorus</name>
    <dbReference type="NCBI Taxonomy" id="349221"/>
    <lineage>
        <taxon>Bacteria</taxon>
        <taxon>Pseudomonadati</taxon>
        <taxon>Bdellovibrionota</taxon>
        <taxon>Bdellovibrionia</taxon>
        <taxon>Bdellovibrionales</taxon>
        <taxon>Pseudobdellovibrionaceae</taxon>
        <taxon>Micavibrio</taxon>
    </lineage>
</organism>
<dbReference type="InterPro" id="IPR023393">
    <property type="entry name" value="START-like_dom_sf"/>
</dbReference>
<dbReference type="Pfam" id="PF03364">
    <property type="entry name" value="Polyketide_cyc"/>
    <property type="match status" value="1"/>
</dbReference>
<sequence length="169" mass="18812">MKQINLTRHFPYYSGDIYDLIMDINAYPQIYPMIKGVKVIDQKPTHKDIELELNIAGPFIPGSKFQTSRVTGTHPRRIQVEGLKGPLKVLNLHWALITPATGGTHLDFRMEYESGRGILADMAISGFIKQLVDDTLRQFERHAALTLSPVSGRPGPQAPGRGRKPGAQP</sequence>
<evidence type="ECO:0000259" key="3">
    <source>
        <dbReference type="Pfam" id="PF03364"/>
    </source>
</evidence>
<gene>
    <name evidence="4" type="ORF">HYS17_00240</name>
</gene>
<dbReference type="AlphaFoldDB" id="A0A7T5UI27"/>
<dbReference type="InterPro" id="IPR005031">
    <property type="entry name" value="COQ10_START"/>
</dbReference>
<accession>A0A7T5UI27</accession>
<reference evidence="4 5" key="1">
    <citation type="submission" date="2020-07" db="EMBL/GenBank/DDBJ databases">
        <title>Huge and variable diversity of episymbiotic CPR bacteria and DPANN archaea in groundwater ecosystems.</title>
        <authorList>
            <person name="He C.Y."/>
            <person name="Keren R."/>
            <person name="Whittaker M."/>
            <person name="Farag I.F."/>
            <person name="Doudna J."/>
            <person name="Cate J.H.D."/>
            <person name="Banfield J.F."/>
        </authorList>
    </citation>
    <scope>NUCLEOTIDE SEQUENCE [LARGE SCALE GENOMIC DNA]</scope>
    <source>
        <strain evidence="4">NC_groundwater_70_Ag_B-0.1um_54_66</strain>
    </source>
</reference>
<dbReference type="EMBL" id="CP066681">
    <property type="protein sequence ID" value="QQG36258.1"/>
    <property type="molecule type" value="Genomic_DNA"/>
</dbReference>